<evidence type="ECO:0000256" key="1">
    <source>
        <dbReference type="SAM" id="SignalP"/>
    </source>
</evidence>
<keyword evidence="1" id="KW-0732">Signal</keyword>
<feature type="signal peptide" evidence="1">
    <location>
        <begin position="1"/>
        <end position="24"/>
    </location>
</feature>
<dbReference type="AlphaFoldDB" id="A7VJH4"/>
<sequence>MNYSISHLSLLLGLLGILSTQIFANDVSEALAPSSDIKSKICSAQVSCKGNFGGVNAAANDFILSDVDLNSFTEDTMDATKFEPTRRECSAQLSCGGIIGFASHITFAGSESEMETFIGNSMVKNHAKNIAGPRRLLSDIGTEIEFP</sequence>
<gene>
    <name evidence="2" type="primary">AsNODc22</name>
</gene>
<accession>A7VJH4</accession>
<proteinExistence type="evidence at transcript level"/>
<reference evidence="2" key="1">
    <citation type="journal article" date="1998" name="Plant Cell Physiol.">
        <title>AsNODc22, a novel nodulin gene of Astragalus sinicus, encodes a protein that localizes along the cell wall of bacteria-infected cells in a nodule.</title>
        <authorList>
            <person name="Fujie M."/>
            <person name="Nakanishi Y."/>
            <person name="Murooka Y."/>
            <person name="Yamada T."/>
        </authorList>
    </citation>
    <scope>NUCLEOTIDE SEQUENCE</scope>
    <source>
        <tissue evidence="2">Nodule</tissue>
    </source>
</reference>
<organism evidence="2">
    <name type="scientific">Astragalus sinicus</name>
    <name type="common">Chinese milk vetch</name>
    <dbReference type="NCBI Taxonomy" id="47065"/>
    <lineage>
        <taxon>Eukaryota</taxon>
        <taxon>Viridiplantae</taxon>
        <taxon>Streptophyta</taxon>
        <taxon>Embryophyta</taxon>
        <taxon>Tracheophyta</taxon>
        <taxon>Spermatophyta</taxon>
        <taxon>Magnoliopsida</taxon>
        <taxon>eudicotyledons</taxon>
        <taxon>Gunneridae</taxon>
        <taxon>Pentapetalae</taxon>
        <taxon>rosids</taxon>
        <taxon>fabids</taxon>
        <taxon>Fabales</taxon>
        <taxon>Fabaceae</taxon>
        <taxon>Papilionoideae</taxon>
        <taxon>50 kb inversion clade</taxon>
        <taxon>NPAAA clade</taxon>
        <taxon>Hologalegina</taxon>
        <taxon>IRL clade</taxon>
        <taxon>Galegeae</taxon>
        <taxon>Astragalus</taxon>
    </lineage>
</organism>
<protein>
    <submittedName>
        <fullName evidence="2">Nodulin</fullName>
    </submittedName>
</protein>
<dbReference type="EMBL" id="AB009450">
    <property type="protein sequence ID" value="BAF80142.1"/>
    <property type="molecule type" value="mRNA"/>
</dbReference>
<evidence type="ECO:0000313" key="2">
    <source>
        <dbReference type="EMBL" id="BAF80142.1"/>
    </source>
</evidence>
<name>A7VJH4_ASTSI</name>
<feature type="chain" id="PRO_5002716373" evidence="1">
    <location>
        <begin position="25"/>
        <end position="147"/>
    </location>
</feature>